<dbReference type="GeneID" id="107268050"/>
<evidence type="ECO:0000256" key="4">
    <source>
        <dbReference type="SAM" id="SignalP"/>
    </source>
</evidence>
<reference evidence="6" key="1">
    <citation type="submission" date="2025-08" db="UniProtKB">
        <authorList>
            <consortium name="RefSeq"/>
        </authorList>
    </citation>
    <scope>IDENTIFICATION</scope>
</reference>
<organism evidence="5 6">
    <name type="scientific">Cephus cinctus</name>
    <name type="common">Wheat stem sawfly</name>
    <dbReference type="NCBI Taxonomy" id="211228"/>
    <lineage>
        <taxon>Eukaryota</taxon>
        <taxon>Metazoa</taxon>
        <taxon>Ecdysozoa</taxon>
        <taxon>Arthropoda</taxon>
        <taxon>Hexapoda</taxon>
        <taxon>Insecta</taxon>
        <taxon>Pterygota</taxon>
        <taxon>Neoptera</taxon>
        <taxon>Endopterygota</taxon>
        <taxon>Hymenoptera</taxon>
        <taxon>Cephoidea</taxon>
        <taxon>Cephidae</taxon>
        <taxon>Cephus</taxon>
    </lineage>
</organism>
<dbReference type="CTD" id="100117907"/>
<evidence type="ECO:0000256" key="2">
    <source>
        <dbReference type="PROSITE-ProRule" id="PRU00497"/>
    </source>
</evidence>
<evidence type="ECO:0000256" key="3">
    <source>
        <dbReference type="SAM" id="MobiDB-lite"/>
    </source>
</evidence>
<feature type="region of interest" description="Disordered" evidence="3">
    <location>
        <begin position="55"/>
        <end position="76"/>
    </location>
</feature>
<dbReference type="AlphaFoldDB" id="A0AAJ7BW73"/>
<proteinExistence type="predicted"/>
<keyword evidence="1 2" id="KW-0193">Cuticle</keyword>
<dbReference type="InterPro" id="IPR031311">
    <property type="entry name" value="CHIT_BIND_RR_consensus"/>
</dbReference>
<dbReference type="KEGG" id="ccin:107268050"/>
<dbReference type="PROSITE" id="PS51155">
    <property type="entry name" value="CHIT_BIND_RR_2"/>
    <property type="match status" value="1"/>
</dbReference>
<evidence type="ECO:0000313" key="5">
    <source>
        <dbReference type="Proteomes" id="UP000694920"/>
    </source>
</evidence>
<dbReference type="PRINTS" id="PR00947">
    <property type="entry name" value="CUTICLE"/>
</dbReference>
<dbReference type="GO" id="GO:0062129">
    <property type="term" value="C:chitin-based extracellular matrix"/>
    <property type="evidence" value="ECO:0007669"/>
    <property type="project" value="TreeGrafter"/>
</dbReference>
<dbReference type="Pfam" id="PF00379">
    <property type="entry name" value="Chitin_bind_4"/>
    <property type="match status" value="1"/>
</dbReference>
<dbReference type="PANTHER" id="PTHR10380">
    <property type="entry name" value="CUTICLE PROTEIN"/>
    <property type="match status" value="1"/>
</dbReference>
<evidence type="ECO:0000256" key="1">
    <source>
        <dbReference type="ARBA" id="ARBA00022460"/>
    </source>
</evidence>
<feature type="compositionally biased region" description="Polar residues" evidence="3">
    <location>
        <begin position="56"/>
        <end position="68"/>
    </location>
</feature>
<accession>A0AAJ7BW73</accession>
<dbReference type="InterPro" id="IPR050468">
    <property type="entry name" value="Cuticle_Struct_Prot"/>
</dbReference>
<dbReference type="RefSeq" id="XP_015595896.1">
    <property type="nucleotide sequence ID" value="XM_015740410.2"/>
</dbReference>
<keyword evidence="4" id="KW-0732">Signal</keyword>
<dbReference type="PROSITE" id="PS00233">
    <property type="entry name" value="CHIT_BIND_RR_1"/>
    <property type="match status" value="1"/>
</dbReference>
<feature type="signal peptide" evidence="4">
    <location>
        <begin position="1"/>
        <end position="17"/>
    </location>
</feature>
<feature type="chain" id="PRO_5042483723" evidence="4">
    <location>
        <begin position="18"/>
        <end position="131"/>
    </location>
</feature>
<keyword evidence="5" id="KW-1185">Reference proteome</keyword>
<dbReference type="PANTHER" id="PTHR10380:SF173">
    <property type="entry name" value="CUTICULAR PROTEIN 47EF, ISOFORM C-RELATED"/>
    <property type="match status" value="1"/>
</dbReference>
<dbReference type="Proteomes" id="UP000694920">
    <property type="component" value="Unplaced"/>
</dbReference>
<sequence>MYAILITLVVLGSCAVAAPVDEPVPIVSQTQEGPNPDGSYKWAYEAGNGIKAQEEGQLTNPGSENEANSVKGGYSYTGSEGETIELTYEANENGFQPRGAHLPTAPPIPELIQKALDWIAAHPSKEDANNV</sequence>
<dbReference type="GO" id="GO:0008010">
    <property type="term" value="F:structural constituent of chitin-based larval cuticle"/>
    <property type="evidence" value="ECO:0007669"/>
    <property type="project" value="TreeGrafter"/>
</dbReference>
<name>A0AAJ7BW73_CEPCN</name>
<evidence type="ECO:0000313" key="6">
    <source>
        <dbReference type="RefSeq" id="XP_015595896.1"/>
    </source>
</evidence>
<gene>
    <name evidence="6" type="primary">LOC107268050</name>
</gene>
<protein>
    <submittedName>
        <fullName evidence="6">Endocuticle structural glycoprotein ABD-4-like</fullName>
    </submittedName>
</protein>
<dbReference type="InterPro" id="IPR000618">
    <property type="entry name" value="Insect_cuticle"/>
</dbReference>